<keyword evidence="3" id="KW-1185">Reference proteome</keyword>
<protein>
    <submittedName>
        <fullName evidence="2">Uncharacterized protein</fullName>
    </submittedName>
</protein>
<proteinExistence type="predicted"/>
<name>A0A392SNR7_9FABA</name>
<accession>A0A392SNR7</accession>
<dbReference type="EMBL" id="LXQA010410820">
    <property type="protein sequence ID" value="MCI50062.1"/>
    <property type="molecule type" value="Genomic_DNA"/>
</dbReference>
<feature type="compositionally biased region" description="Polar residues" evidence="1">
    <location>
        <begin position="10"/>
        <end position="23"/>
    </location>
</feature>
<evidence type="ECO:0000313" key="3">
    <source>
        <dbReference type="Proteomes" id="UP000265520"/>
    </source>
</evidence>
<dbReference type="Proteomes" id="UP000265520">
    <property type="component" value="Unassembled WGS sequence"/>
</dbReference>
<feature type="region of interest" description="Disordered" evidence="1">
    <location>
        <begin position="1"/>
        <end position="92"/>
    </location>
</feature>
<evidence type="ECO:0000313" key="2">
    <source>
        <dbReference type="EMBL" id="MCI50062.1"/>
    </source>
</evidence>
<feature type="non-terminal residue" evidence="2">
    <location>
        <position position="92"/>
    </location>
</feature>
<reference evidence="2 3" key="1">
    <citation type="journal article" date="2018" name="Front. Plant Sci.">
        <title>Red Clover (Trifolium pratense) and Zigzag Clover (T. medium) - A Picture of Genomic Similarities and Differences.</title>
        <authorList>
            <person name="Dluhosova J."/>
            <person name="Istvanek J."/>
            <person name="Nedelnik J."/>
            <person name="Repkova J."/>
        </authorList>
    </citation>
    <scope>NUCLEOTIDE SEQUENCE [LARGE SCALE GENOMIC DNA]</scope>
    <source>
        <strain evidence="3">cv. 10/8</strain>
        <tissue evidence="2">Leaf</tissue>
    </source>
</reference>
<organism evidence="2 3">
    <name type="scientific">Trifolium medium</name>
    <dbReference type="NCBI Taxonomy" id="97028"/>
    <lineage>
        <taxon>Eukaryota</taxon>
        <taxon>Viridiplantae</taxon>
        <taxon>Streptophyta</taxon>
        <taxon>Embryophyta</taxon>
        <taxon>Tracheophyta</taxon>
        <taxon>Spermatophyta</taxon>
        <taxon>Magnoliopsida</taxon>
        <taxon>eudicotyledons</taxon>
        <taxon>Gunneridae</taxon>
        <taxon>Pentapetalae</taxon>
        <taxon>rosids</taxon>
        <taxon>fabids</taxon>
        <taxon>Fabales</taxon>
        <taxon>Fabaceae</taxon>
        <taxon>Papilionoideae</taxon>
        <taxon>50 kb inversion clade</taxon>
        <taxon>NPAAA clade</taxon>
        <taxon>Hologalegina</taxon>
        <taxon>IRL clade</taxon>
        <taxon>Trifolieae</taxon>
        <taxon>Trifolium</taxon>
    </lineage>
</organism>
<comment type="caution">
    <text evidence="2">The sequence shown here is derived from an EMBL/GenBank/DDBJ whole genome shotgun (WGS) entry which is preliminary data.</text>
</comment>
<sequence length="92" mass="9446">MADYNKWPSLGQTYTGSSVTNDGQPPPSAGHENGGGGRLDGAGREDGGGRGGLIPDFGKIPDFIANSSGNGGNNGNRNRIVYGDNDFNTGFK</sequence>
<dbReference type="AlphaFoldDB" id="A0A392SNR7"/>
<evidence type="ECO:0000256" key="1">
    <source>
        <dbReference type="SAM" id="MobiDB-lite"/>
    </source>
</evidence>